<feature type="non-terminal residue" evidence="1">
    <location>
        <position position="1"/>
    </location>
</feature>
<dbReference type="Proteomes" id="UP001432027">
    <property type="component" value="Unassembled WGS sequence"/>
</dbReference>
<protein>
    <submittedName>
        <fullName evidence="1">Uncharacterized protein</fullName>
    </submittedName>
</protein>
<keyword evidence="2" id="KW-1185">Reference proteome</keyword>
<sequence>IRYNNAQSINCCARNLRGDCKRRGCLSNGSNTAVGCTVVGVDEVRLLPVFLVDLNVGPGSVATSLED</sequence>
<comment type="caution">
    <text evidence="1">The sequence shown here is derived from an EMBL/GenBank/DDBJ whole genome shotgun (WGS) entry which is preliminary data.</text>
</comment>
<accession>A0AAV5THK3</accession>
<organism evidence="1 2">
    <name type="scientific">Pristionchus entomophagus</name>
    <dbReference type="NCBI Taxonomy" id="358040"/>
    <lineage>
        <taxon>Eukaryota</taxon>
        <taxon>Metazoa</taxon>
        <taxon>Ecdysozoa</taxon>
        <taxon>Nematoda</taxon>
        <taxon>Chromadorea</taxon>
        <taxon>Rhabditida</taxon>
        <taxon>Rhabditina</taxon>
        <taxon>Diplogasteromorpha</taxon>
        <taxon>Diplogasteroidea</taxon>
        <taxon>Neodiplogasteridae</taxon>
        <taxon>Pristionchus</taxon>
    </lineage>
</organism>
<dbReference type="EMBL" id="BTSX01000004">
    <property type="protein sequence ID" value="GMS93784.1"/>
    <property type="molecule type" value="Genomic_DNA"/>
</dbReference>
<reference evidence="1" key="1">
    <citation type="submission" date="2023-10" db="EMBL/GenBank/DDBJ databases">
        <title>Genome assembly of Pristionchus species.</title>
        <authorList>
            <person name="Yoshida K."/>
            <person name="Sommer R.J."/>
        </authorList>
    </citation>
    <scope>NUCLEOTIDE SEQUENCE</scope>
    <source>
        <strain evidence="1">RS0144</strain>
    </source>
</reference>
<evidence type="ECO:0000313" key="2">
    <source>
        <dbReference type="Proteomes" id="UP001432027"/>
    </source>
</evidence>
<proteinExistence type="predicted"/>
<evidence type="ECO:0000313" key="1">
    <source>
        <dbReference type="EMBL" id="GMS93784.1"/>
    </source>
</evidence>
<name>A0AAV5THK3_9BILA</name>
<feature type="non-terminal residue" evidence="1">
    <location>
        <position position="67"/>
    </location>
</feature>
<gene>
    <name evidence="1" type="ORF">PENTCL1PPCAC_15959</name>
</gene>
<dbReference type="AlphaFoldDB" id="A0AAV5THK3"/>